<evidence type="ECO:0000259" key="5">
    <source>
        <dbReference type="Pfam" id="PF01609"/>
    </source>
</evidence>
<organism evidence="6 7">
    <name type="scientific">Candidatus Desulfosporosinus infrequens</name>
    <dbReference type="NCBI Taxonomy" id="2043169"/>
    <lineage>
        <taxon>Bacteria</taxon>
        <taxon>Bacillati</taxon>
        <taxon>Bacillota</taxon>
        <taxon>Clostridia</taxon>
        <taxon>Eubacteriales</taxon>
        <taxon>Desulfitobacteriaceae</taxon>
        <taxon>Desulfosporosinus</taxon>
    </lineage>
</organism>
<keyword evidence="3" id="KW-0238">DNA-binding</keyword>
<name>A0A2U3LQD9_9FIRM</name>
<dbReference type="InterPro" id="IPR012337">
    <property type="entry name" value="RNaseH-like_sf"/>
</dbReference>
<sequence length="422" mass="48904">MKKSFLEGLTITNQLLDDIMFMFENRMKTTYFTRAVHCKMDFQDLIRFELNFVKKTLQIELDSFFKTIKGAESGISKQGYSQARQKISPTAFITMADSIISWYYGDDDFKTFNGYRLSAIDGSILEINNSERLRNAFGYAEGKTVKLARAKASCIYDVENDMILTSKITTYTTGERDIAIDLIEKLKQMGLKNDLILFDRGYPSRKFFAYLEGSGVKYLMRVKNQSMKEVNEAMEPDQIVEIKVDGKTIKVRVLRFMLDSEVEEVLVTNLLDENLGIQEFKALYFKRWGIEVKFDELKNRLQLQNFTGDTVIAVEQDFYASMYLSNMVALAKNEANEKIAQNNEDKSLKYEYKVNTNILIGKLKDSMVLMLLEDNSDKRHEMFQSLMLEITKNMVPIRPGRSKVRKMGLKAHKHPMNQKRCL</sequence>
<reference evidence="7" key="1">
    <citation type="submission" date="2018-02" db="EMBL/GenBank/DDBJ databases">
        <authorList>
            <person name="Hausmann B."/>
        </authorList>
    </citation>
    <scope>NUCLEOTIDE SEQUENCE [LARGE SCALE GENOMIC DNA]</scope>
    <source>
        <strain evidence="7">Peat soil MAG SbF1</strain>
    </source>
</reference>
<dbReference type="Pfam" id="PF01609">
    <property type="entry name" value="DDE_Tnp_1"/>
    <property type="match status" value="1"/>
</dbReference>
<dbReference type="PANTHER" id="PTHR33258:SF1">
    <property type="entry name" value="TRANSPOSASE INSL FOR INSERTION SEQUENCE ELEMENT IS186A-RELATED"/>
    <property type="match status" value="1"/>
</dbReference>
<dbReference type="SUPFAM" id="SSF53098">
    <property type="entry name" value="Ribonuclease H-like"/>
    <property type="match status" value="1"/>
</dbReference>
<dbReference type="GO" id="GO:0004803">
    <property type="term" value="F:transposase activity"/>
    <property type="evidence" value="ECO:0007669"/>
    <property type="project" value="InterPro"/>
</dbReference>
<evidence type="ECO:0000256" key="4">
    <source>
        <dbReference type="ARBA" id="ARBA00023172"/>
    </source>
</evidence>
<feature type="domain" description="Transposase IS4-like" evidence="5">
    <location>
        <begin position="114"/>
        <end position="323"/>
    </location>
</feature>
<gene>
    <name evidence="6" type="ORF">SBF1_7310001</name>
</gene>
<dbReference type="InterPro" id="IPR047952">
    <property type="entry name" value="Transpos_IS4"/>
</dbReference>
<evidence type="ECO:0000256" key="3">
    <source>
        <dbReference type="ARBA" id="ARBA00023125"/>
    </source>
</evidence>
<proteinExistence type="inferred from homology"/>
<dbReference type="InterPro" id="IPR002559">
    <property type="entry name" value="Transposase_11"/>
</dbReference>
<dbReference type="NCBIfam" id="NF033592">
    <property type="entry name" value="transpos_IS4_1"/>
    <property type="match status" value="1"/>
</dbReference>
<dbReference type="AlphaFoldDB" id="A0A2U3LQD9"/>
<dbReference type="Proteomes" id="UP000238916">
    <property type="component" value="Unassembled WGS sequence"/>
</dbReference>
<keyword evidence="4" id="KW-0233">DNA recombination</keyword>
<evidence type="ECO:0000313" key="7">
    <source>
        <dbReference type="Proteomes" id="UP000238916"/>
    </source>
</evidence>
<evidence type="ECO:0000256" key="1">
    <source>
        <dbReference type="ARBA" id="ARBA00010075"/>
    </source>
</evidence>
<evidence type="ECO:0000313" key="6">
    <source>
        <dbReference type="EMBL" id="SPF54072.1"/>
    </source>
</evidence>
<dbReference type="GO" id="GO:0003677">
    <property type="term" value="F:DNA binding"/>
    <property type="evidence" value="ECO:0007669"/>
    <property type="project" value="UniProtKB-KW"/>
</dbReference>
<accession>A0A2U3LQD9</accession>
<dbReference type="PANTHER" id="PTHR33258">
    <property type="entry name" value="TRANSPOSASE INSL FOR INSERTION SEQUENCE ELEMENT IS186A-RELATED"/>
    <property type="match status" value="1"/>
</dbReference>
<dbReference type="OrthoDB" id="9794050at2"/>
<evidence type="ECO:0000256" key="2">
    <source>
        <dbReference type="ARBA" id="ARBA00022578"/>
    </source>
</evidence>
<protein>
    <submittedName>
        <fullName evidence="6">Mobile element protein</fullName>
    </submittedName>
</protein>
<dbReference type="GO" id="GO:0006313">
    <property type="term" value="P:DNA transposition"/>
    <property type="evidence" value="ECO:0007669"/>
    <property type="project" value="InterPro"/>
</dbReference>
<keyword evidence="2" id="KW-0815">Transposition</keyword>
<comment type="similarity">
    <text evidence="1">Belongs to the transposase 11 family.</text>
</comment>
<dbReference type="EMBL" id="OMOF01000703">
    <property type="protein sequence ID" value="SPF54072.1"/>
    <property type="molecule type" value="Genomic_DNA"/>
</dbReference>